<name>A0ABN8M6U7_9CNID</name>
<dbReference type="InterPro" id="IPR009089">
    <property type="entry name" value="XRCC4_N_sf"/>
</dbReference>
<feature type="domain" description="XRCC4 N-terminal" evidence="8">
    <location>
        <begin position="15"/>
        <end position="114"/>
    </location>
</feature>
<feature type="compositionally biased region" description="Acidic residues" evidence="7">
    <location>
        <begin position="238"/>
        <end position="252"/>
    </location>
</feature>
<comment type="caution">
    <text evidence="10">The sequence shown here is derived from an EMBL/GenBank/DDBJ whole genome shotgun (WGS) entry which is preliminary data.</text>
</comment>
<dbReference type="CDD" id="cd22283">
    <property type="entry name" value="HD_XRCC4_N"/>
    <property type="match status" value="1"/>
</dbReference>
<keyword evidence="2" id="KW-0227">DNA damage</keyword>
<dbReference type="Gene3D" id="1.20.5.370">
    <property type="match status" value="1"/>
</dbReference>
<evidence type="ECO:0000256" key="6">
    <source>
        <dbReference type="ARBA" id="ARBA00025728"/>
    </source>
</evidence>
<dbReference type="SUPFAM" id="SSF50809">
    <property type="entry name" value="XRCC4, N-terminal domain"/>
    <property type="match status" value="1"/>
</dbReference>
<evidence type="ECO:0000256" key="7">
    <source>
        <dbReference type="SAM" id="MobiDB-lite"/>
    </source>
</evidence>
<evidence type="ECO:0000256" key="5">
    <source>
        <dbReference type="ARBA" id="ARBA00023242"/>
    </source>
</evidence>
<dbReference type="PANTHER" id="PTHR28559">
    <property type="entry name" value="DNA REPAIR PROTEIN XRCC4"/>
    <property type="match status" value="1"/>
</dbReference>
<dbReference type="EMBL" id="CALNXI010000329">
    <property type="protein sequence ID" value="CAH3024943.1"/>
    <property type="molecule type" value="Genomic_DNA"/>
</dbReference>
<evidence type="ECO:0000256" key="3">
    <source>
        <dbReference type="ARBA" id="ARBA00023172"/>
    </source>
</evidence>
<dbReference type="Pfam" id="PF21924">
    <property type="entry name" value="XRCC4_CC"/>
    <property type="match status" value="1"/>
</dbReference>
<evidence type="ECO:0000313" key="11">
    <source>
        <dbReference type="Proteomes" id="UP001159427"/>
    </source>
</evidence>
<feature type="compositionally biased region" description="Low complexity" evidence="7">
    <location>
        <begin position="317"/>
        <end position="332"/>
    </location>
</feature>
<comment type="similarity">
    <text evidence="6">Belongs to the XRCC4-XLF family. XRCC4 subfamily.</text>
</comment>
<evidence type="ECO:0000256" key="2">
    <source>
        <dbReference type="ARBA" id="ARBA00022763"/>
    </source>
</evidence>
<evidence type="ECO:0000259" key="8">
    <source>
        <dbReference type="Pfam" id="PF06632"/>
    </source>
</evidence>
<accession>A0ABN8M6U7</accession>
<keyword evidence="3" id="KW-0233">DNA recombination</keyword>
<dbReference type="InterPro" id="IPR053962">
    <property type="entry name" value="XRCC4_CC"/>
</dbReference>
<feature type="compositionally biased region" description="Basic and acidic residues" evidence="7">
    <location>
        <begin position="207"/>
        <end position="219"/>
    </location>
</feature>
<keyword evidence="11" id="KW-1185">Reference proteome</keyword>
<keyword evidence="4" id="KW-0234">DNA repair</keyword>
<evidence type="ECO:0000256" key="1">
    <source>
        <dbReference type="ARBA" id="ARBA00004123"/>
    </source>
</evidence>
<organism evidence="10 11">
    <name type="scientific">Porites evermanni</name>
    <dbReference type="NCBI Taxonomy" id="104178"/>
    <lineage>
        <taxon>Eukaryota</taxon>
        <taxon>Metazoa</taxon>
        <taxon>Cnidaria</taxon>
        <taxon>Anthozoa</taxon>
        <taxon>Hexacorallia</taxon>
        <taxon>Scleractinia</taxon>
        <taxon>Fungiina</taxon>
        <taxon>Poritidae</taxon>
        <taxon>Porites</taxon>
    </lineage>
</organism>
<dbReference type="PANTHER" id="PTHR28559:SF1">
    <property type="entry name" value="DNA REPAIR PROTEIN XRCC4"/>
    <property type="match status" value="1"/>
</dbReference>
<keyword evidence="5" id="KW-0539">Nucleus</keyword>
<evidence type="ECO:0000256" key="4">
    <source>
        <dbReference type="ARBA" id="ARBA00023204"/>
    </source>
</evidence>
<dbReference type="InterPro" id="IPR010585">
    <property type="entry name" value="DNA_repair_prot_XRCC4"/>
</dbReference>
<evidence type="ECO:0008006" key="12">
    <source>
        <dbReference type="Google" id="ProtNLM"/>
    </source>
</evidence>
<dbReference type="Proteomes" id="UP001159427">
    <property type="component" value="Unassembled WGS sequence"/>
</dbReference>
<feature type="domain" description="XRCC4 coiled-coil" evidence="9">
    <location>
        <begin position="120"/>
        <end position="194"/>
    </location>
</feature>
<dbReference type="InterPro" id="IPR038051">
    <property type="entry name" value="XRCC4-like_N_sf"/>
</dbReference>
<feature type="region of interest" description="Disordered" evidence="7">
    <location>
        <begin position="203"/>
        <end position="355"/>
    </location>
</feature>
<proteinExistence type="inferred from homology"/>
<comment type="subcellular location">
    <subcellularLocation>
        <location evidence="1">Nucleus</location>
    </subcellularLocation>
</comment>
<feature type="compositionally biased region" description="Basic and acidic residues" evidence="7">
    <location>
        <begin position="253"/>
        <end position="264"/>
    </location>
</feature>
<protein>
    <recommendedName>
        <fullName evidence="12">XRCC4</fullName>
    </recommendedName>
</protein>
<dbReference type="InterPro" id="IPR053961">
    <property type="entry name" value="XRCC4_N"/>
</dbReference>
<sequence length="355" mass="39234">MQQAFTRIEAGDQNYYLLTNLFDGCNNGFDLTVCNGGQVWRETVDAGTVESMAQTADMSVAEFATQTRRALTGQSIGQDNFVYHAKIHGNHLQFSWKKHIGDGIKFQLGSLKLSKVDDSALVVKNIFGLAVDQMAKLKQEMSSLRSDNERLSSEREDALRLLEKSVTAKEEMELDLFGKFAAVLNTKKTKIRQLKELVNEARTAAAEPEKGTKECDAKPGKSKVKSKGKSASSRQESADDDTDCSEAMEQDDSPAKDYIRETSEKNATTTVLSPSLLLGEEDEEIQPTVKRRRRREPKSKESPAAKLILPKVPPIRKTPSSSSGESSTSSRSRLGKRTSVKSPVDADDLMAEMEM</sequence>
<dbReference type="SUPFAM" id="SSF58022">
    <property type="entry name" value="XRCC4, C-terminal oligomerization domain"/>
    <property type="match status" value="1"/>
</dbReference>
<reference evidence="10 11" key="1">
    <citation type="submission" date="2022-05" db="EMBL/GenBank/DDBJ databases">
        <authorList>
            <consortium name="Genoscope - CEA"/>
            <person name="William W."/>
        </authorList>
    </citation>
    <scope>NUCLEOTIDE SEQUENCE [LARGE SCALE GENOMIC DNA]</scope>
</reference>
<dbReference type="Pfam" id="PF06632">
    <property type="entry name" value="XRCC4"/>
    <property type="match status" value="1"/>
</dbReference>
<evidence type="ECO:0000313" key="10">
    <source>
        <dbReference type="EMBL" id="CAH3024943.1"/>
    </source>
</evidence>
<gene>
    <name evidence="10" type="ORF">PEVE_00024537</name>
</gene>
<dbReference type="InterPro" id="IPR014751">
    <property type="entry name" value="XRCC4-like_C"/>
</dbReference>
<evidence type="ECO:0000259" key="9">
    <source>
        <dbReference type="Pfam" id="PF21924"/>
    </source>
</evidence>
<dbReference type="Gene3D" id="2.170.210.10">
    <property type="entry name" value="DNA double-strand break repair and VJ recombination XRCC4, N-terminal"/>
    <property type="match status" value="1"/>
</dbReference>
<feature type="compositionally biased region" description="Acidic residues" evidence="7">
    <location>
        <begin position="345"/>
        <end position="355"/>
    </location>
</feature>